<dbReference type="Proteomes" id="UP000186594">
    <property type="component" value="Unassembled WGS sequence"/>
</dbReference>
<protein>
    <submittedName>
        <fullName evidence="2">Uncharacterized protein</fullName>
    </submittedName>
</protein>
<dbReference type="PANTHER" id="PTHR47260:SF1">
    <property type="entry name" value="UPF0644 PROTEIN PB2B4.06"/>
    <property type="match status" value="1"/>
</dbReference>
<dbReference type="EMBL" id="LXFE01001134">
    <property type="protein sequence ID" value="OLL23882.1"/>
    <property type="molecule type" value="Genomic_DNA"/>
</dbReference>
<evidence type="ECO:0000313" key="3">
    <source>
        <dbReference type="Proteomes" id="UP000186594"/>
    </source>
</evidence>
<dbReference type="OrthoDB" id="506431at2759"/>
<gene>
    <name evidence="2" type="ORF">NEOLI_005499</name>
</gene>
<keyword evidence="1" id="KW-1133">Transmembrane helix</keyword>
<dbReference type="AlphaFoldDB" id="A0A1U7LMW2"/>
<evidence type="ECO:0000256" key="1">
    <source>
        <dbReference type="SAM" id="Phobius"/>
    </source>
</evidence>
<reference evidence="2 3" key="1">
    <citation type="submission" date="2016-04" db="EMBL/GenBank/DDBJ databases">
        <title>Evolutionary innovation and constraint leading to complex multicellularity in the Ascomycota.</title>
        <authorList>
            <person name="Cisse O."/>
            <person name="Nguyen A."/>
            <person name="Hewitt D.A."/>
            <person name="Jedd G."/>
            <person name="Stajich J.E."/>
        </authorList>
    </citation>
    <scope>NUCLEOTIDE SEQUENCE [LARGE SCALE GENOMIC DNA]</scope>
    <source>
        <strain evidence="2 3">DAH-3</strain>
    </source>
</reference>
<feature type="transmembrane region" description="Helical" evidence="1">
    <location>
        <begin position="22"/>
        <end position="42"/>
    </location>
</feature>
<keyword evidence="1" id="KW-0472">Membrane</keyword>
<dbReference type="InterPro" id="IPR052061">
    <property type="entry name" value="PTE-AB_protein"/>
</dbReference>
<dbReference type="PANTHER" id="PTHR47260">
    <property type="entry name" value="UPF0644 PROTEIN PB2B4.06"/>
    <property type="match status" value="1"/>
</dbReference>
<organism evidence="2 3">
    <name type="scientific">Neolecta irregularis (strain DAH-3)</name>
    <dbReference type="NCBI Taxonomy" id="1198029"/>
    <lineage>
        <taxon>Eukaryota</taxon>
        <taxon>Fungi</taxon>
        <taxon>Dikarya</taxon>
        <taxon>Ascomycota</taxon>
        <taxon>Taphrinomycotina</taxon>
        <taxon>Neolectales</taxon>
        <taxon>Neolectaceae</taxon>
        <taxon>Neolecta</taxon>
    </lineage>
</organism>
<evidence type="ECO:0000313" key="2">
    <source>
        <dbReference type="EMBL" id="OLL23882.1"/>
    </source>
</evidence>
<keyword evidence="3" id="KW-1185">Reference proteome</keyword>
<keyword evidence="1" id="KW-0812">Transmembrane</keyword>
<comment type="caution">
    <text evidence="2">The sequence shown here is derived from an EMBL/GenBank/DDBJ whole genome shotgun (WGS) entry which is preliminary data.</text>
</comment>
<dbReference type="STRING" id="1198029.A0A1U7LMW2"/>
<name>A0A1U7LMW2_NEOID</name>
<accession>A0A1U7LMW2</accession>
<sequence length="151" mass="16871">MSFQLPIIAFFSIYENISGKQLVYAITYPIIAAGVFSIGYYITSYYSRLKTGPIPYDTKISEDIEQIPLFQQLRSSKEWIGTCPHLFLPDHEHKTSVGVLSGPGKVSVPQWVFWRGRKNGEEDQKCGESCSIGYLGDQISAYEGIVHGGVI</sequence>
<proteinExistence type="predicted"/>
<feature type="non-terminal residue" evidence="2">
    <location>
        <position position="151"/>
    </location>
</feature>